<dbReference type="OrthoDB" id="2192832at2"/>
<feature type="region of interest" description="Disordered" evidence="1">
    <location>
        <begin position="35"/>
        <end position="58"/>
    </location>
</feature>
<dbReference type="AlphaFoldDB" id="A0A1L8R3U3"/>
<dbReference type="RefSeq" id="WP_033646635.1">
    <property type="nucleotide sequence ID" value="NZ_JBHLVQ010000006.1"/>
</dbReference>
<evidence type="ECO:0000256" key="2">
    <source>
        <dbReference type="SAM" id="Phobius"/>
    </source>
</evidence>
<evidence type="ECO:0000313" key="3">
    <source>
        <dbReference type="EMBL" id="OJG14421.1"/>
    </source>
</evidence>
<dbReference type="EMBL" id="JXKG01000018">
    <property type="protein sequence ID" value="OJG14421.1"/>
    <property type="molecule type" value="Genomic_DNA"/>
</dbReference>
<evidence type="ECO:0008006" key="5">
    <source>
        <dbReference type="Google" id="ProtNLM"/>
    </source>
</evidence>
<reference evidence="3 4" key="1">
    <citation type="submission" date="2014-12" db="EMBL/GenBank/DDBJ databases">
        <title>Draft genome sequences of 29 type strains of Enterococci.</title>
        <authorList>
            <person name="Zhong Z."/>
            <person name="Sun Z."/>
            <person name="Liu W."/>
            <person name="Zhang W."/>
            <person name="Zhang H."/>
        </authorList>
    </citation>
    <scope>NUCLEOTIDE SEQUENCE [LARGE SCALE GENOMIC DNA]</scope>
    <source>
        <strain evidence="3 4">DSM 21207</strain>
    </source>
</reference>
<keyword evidence="2" id="KW-1133">Transmembrane helix</keyword>
<comment type="caution">
    <text evidence="3">The sequence shown here is derived from an EMBL/GenBank/DDBJ whole genome shotgun (WGS) entry which is preliminary data.</text>
</comment>
<organism evidence="3 4">
    <name type="scientific">Enterococcus canintestini</name>
    <dbReference type="NCBI Taxonomy" id="317010"/>
    <lineage>
        <taxon>Bacteria</taxon>
        <taxon>Bacillati</taxon>
        <taxon>Bacillota</taxon>
        <taxon>Bacilli</taxon>
        <taxon>Lactobacillales</taxon>
        <taxon>Enterococcaceae</taxon>
        <taxon>Enterococcus</taxon>
    </lineage>
</organism>
<protein>
    <recommendedName>
        <fullName evidence="5">Lipoprotein</fullName>
    </recommendedName>
</protein>
<keyword evidence="2" id="KW-0812">Transmembrane</keyword>
<evidence type="ECO:0000256" key="1">
    <source>
        <dbReference type="SAM" id="MobiDB-lite"/>
    </source>
</evidence>
<keyword evidence="2" id="KW-0472">Membrane</keyword>
<sequence>MTTRKKVIGGILGSVVVFLLVVIAFSLQGKSTITKESKTSSSPSVLVESKEDTKTDTTLPTHADLKKQLGVAYEDLGSCQIITVFYKDKNQATMENKQGIQVQSSLSLDNETDLTFTLKNIEPPIKGLKVSDTVSLIRANAKLYAYQ</sequence>
<dbReference type="Proteomes" id="UP000182835">
    <property type="component" value="Unassembled WGS sequence"/>
</dbReference>
<gene>
    <name evidence="3" type="ORF">RU96_GL000874</name>
</gene>
<name>A0A1L8R3U3_9ENTE</name>
<evidence type="ECO:0000313" key="4">
    <source>
        <dbReference type="Proteomes" id="UP000182835"/>
    </source>
</evidence>
<proteinExistence type="predicted"/>
<feature type="transmembrane region" description="Helical" evidence="2">
    <location>
        <begin position="7"/>
        <end position="27"/>
    </location>
</feature>
<accession>A0A1L8R3U3</accession>